<name>K3WKV8_GLOUD</name>
<reference evidence="2" key="2">
    <citation type="submission" date="2010-04" db="EMBL/GenBank/DDBJ databases">
        <authorList>
            <person name="Buell R."/>
            <person name="Hamilton J."/>
            <person name="Hostetler J."/>
        </authorList>
    </citation>
    <scope>NUCLEOTIDE SEQUENCE [LARGE SCALE GENOMIC DNA]</scope>
    <source>
        <strain evidence="2">DAOM:BR144</strain>
    </source>
</reference>
<sequence length="159" mass="19480">MKTCRRSYQPTCRSLVLSTTTMKASMRPLRHRSSRTNKRCRIFRRSPISRMRLQRWSPRNRTSRLGQWMGHRRRLHQDRTSTSHEAMCRLRRHHHQAPLATTIPRPHHRRHHSSQLMSRTMCLLRHHLSRRSRKTRLLLQRLWSKIRLPVFWIKFETLA</sequence>
<dbReference type="Proteomes" id="UP000019132">
    <property type="component" value="Unassembled WGS sequence"/>
</dbReference>
<reference evidence="2" key="1">
    <citation type="journal article" date="2010" name="Genome Biol.">
        <title>Genome sequence of the necrotrophic plant pathogen Pythium ultimum reveals original pathogenicity mechanisms and effector repertoire.</title>
        <authorList>
            <person name="Levesque C.A."/>
            <person name="Brouwer H."/>
            <person name="Cano L."/>
            <person name="Hamilton J.P."/>
            <person name="Holt C."/>
            <person name="Huitema E."/>
            <person name="Raffaele S."/>
            <person name="Robideau G.P."/>
            <person name="Thines M."/>
            <person name="Win J."/>
            <person name="Zerillo M.M."/>
            <person name="Beakes G.W."/>
            <person name="Boore J.L."/>
            <person name="Busam D."/>
            <person name="Dumas B."/>
            <person name="Ferriera S."/>
            <person name="Fuerstenberg S.I."/>
            <person name="Gachon C.M."/>
            <person name="Gaulin E."/>
            <person name="Govers F."/>
            <person name="Grenville-Briggs L."/>
            <person name="Horner N."/>
            <person name="Hostetler J."/>
            <person name="Jiang R.H."/>
            <person name="Johnson J."/>
            <person name="Krajaejun T."/>
            <person name="Lin H."/>
            <person name="Meijer H.J."/>
            <person name="Moore B."/>
            <person name="Morris P."/>
            <person name="Phuntmart V."/>
            <person name="Puiu D."/>
            <person name="Shetty J."/>
            <person name="Stajich J.E."/>
            <person name="Tripathy S."/>
            <person name="Wawra S."/>
            <person name="van West P."/>
            <person name="Whitty B.R."/>
            <person name="Coutinho P.M."/>
            <person name="Henrissat B."/>
            <person name="Martin F."/>
            <person name="Thomas P.D."/>
            <person name="Tyler B.M."/>
            <person name="De Vries R.P."/>
            <person name="Kamoun S."/>
            <person name="Yandell M."/>
            <person name="Tisserat N."/>
            <person name="Buell C.R."/>
        </authorList>
    </citation>
    <scope>NUCLEOTIDE SEQUENCE</scope>
    <source>
        <strain evidence="2">DAOM:BR144</strain>
    </source>
</reference>
<keyword evidence="2" id="KW-1185">Reference proteome</keyword>
<dbReference type="EnsemblProtists" id="PYU1_T005600">
    <property type="protein sequence ID" value="PYU1_T005600"/>
    <property type="gene ID" value="PYU1_G005589"/>
</dbReference>
<accession>K3WKV8</accession>
<dbReference type="AlphaFoldDB" id="K3WKV8"/>
<evidence type="ECO:0000313" key="2">
    <source>
        <dbReference type="Proteomes" id="UP000019132"/>
    </source>
</evidence>
<dbReference type="EMBL" id="GL376573">
    <property type="status" value="NOT_ANNOTATED_CDS"/>
    <property type="molecule type" value="Genomic_DNA"/>
</dbReference>
<dbReference type="InParanoid" id="K3WKV8"/>
<reference evidence="1" key="3">
    <citation type="submission" date="2015-02" db="UniProtKB">
        <authorList>
            <consortium name="EnsemblProtists"/>
        </authorList>
    </citation>
    <scope>IDENTIFICATION</scope>
    <source>
        <strain evidence="1">DAOM BR144</strain>
    </source>
</reference>
<dbReference type="HOGENOM" id="CLU_1664235_0_0_1"/>
<evidence type="ECO:0000313" key="1">
    <source>
        <dbReference type="EnsemblProtists" id="PYU1_T005600"/>
    </source>
</evidence>
<proteinExistence type="predicted"/>
<protein>
    <submittedName>
        <fullName evidence="1">Uncharacterized protein</fullName>
    </submittedName>
</protein>
<dbReference type="VEuPathDB" id="FungiDB:PYU1_G005589"/>
<organism evidence="1 2">
    <name type="scientific">Globisporangium ultimum (strain ATCC 200006 / CBS 805.95 / DAOM BR144)</name>
    <name type="common">Pythium ultimum</name>
    <dbReference type="NCBI Taxonomy" id="431595"/>
    <lineage>
        <taxon>Eukaryota</taxon>
        <taxon>Sar</taxon>
        <taxon>Stramenopiles</taxon>
        <taxon>Oomycota</taxon>
        <taxon>Peronosporomycetes</taxon>
        <taxon>Pythiales</taxon>
        <taxon>Pythiaceae</taxon>
        <taxon>Globisporangium</taxon>
    </lineage>
</organism>